<comment type="caution">
    <text evidence="1">The sequence shown here is derived from an EMBL/GenBank/DDBJ whole genome shotgun (WGS) entry which is preliminary data.</text>
</comment>
<accession>A0ACC4DZB1</accession>
<gene>
    <name evidence="1" type="ORF">ACCO45_002946</name>
</gene>
<keyword evidence="2" id="KW-1185">Reference proteome</keyword>
<evidence type="ECO:0000313" key="2">
    <source>
        <dbReference type="Proteomes" id="UP001638806"/>
    </source>
</evidence>
<organism evidence="1 2">
    <name type="scientific">Purpureocillium lilacinum</name>
    <name type="common">Paecilomyces lilacinus</name>
    <dbReference type="NCBI Taxonomy" id="33203"/>
    <lineage>
        <taxon>Eukaryota</taxon>
        <taxon>Fungi</taxon>
        <taxon>Dikarya</taxon>
        <taxon>Ascomycota</taxon>
        <taxon>Pezizomycotina</taxon>
        <taxon>Sordariomycetes</taxon>
        <taxon>Hypocreomycetidae</taxon>
        <taxon>Hypocreales</taxon>
        <taxon>Ophiocordycipitaceae</taxon>
        <taxon>Purpureocillium</taxon>
    </lineage>
</organism>
<proteinExistence type="predicted"/>
<reference evidence="1" key="1">
    <citation type="submission" date="2024-12" db="EMBL/GenBank/DDBJ databases">
        <title>Comparative genomics and development of molecular markers within Purpureocillium lilacinum and among Purpureocillium species.</title>
        <authorList>
            <person name="Yeh Z.-Y."/>
            <person name="Ni N.-T."/>
            <person name="Lo P.-H."/>
            <person name="Mushyakhwo K."/>
            <person name="Lin C.-F."/>
            <person name="Nai Y.-S."/>
        </authorList>
    </citation>
    <scope>NUCLEOTIDE SEQUENCE</scope>
    <source>
        <strain evidence="1">NCHU-NPUST-175</strain>
    </source>
</reference>
<sequence>MARSLSPASKEHSVHQREPIRCQRAQSPEPADSCLPPPNLIQAGPGGRDMSAAIAASASWSAGAEWSPPSAAGRPRRNPLFGRARSGEWPSRRCATTIVGASRVSTLMPASDILGHGLALFCRPPLKDRRLNGPTSSSLLPGPAPNAEKPTRISRAVSAKGVTSVRDHRHPPATAAPNLSRQRTVPRSRSPVTDEAGAAETWIVGTAQVEKSLARDCGEWKTPHYAALHECNPGDTWCVRMAPFAGGRGRAPATWRADSAGRDEAGGLHGGRNPSRGDGGNALGYEKQNSHVCAIESRWCKVRIALQRRESRSEPHEQQRFAVPRRRGGR</sequence>
<name>A0ACC4DZB1_PURLI</name>
<evidence type="ECO:0000313" key="1">
    <source>
        <dbReference type="EMBL" id="KAL3961423.1"/>
    </source>
</evidence>
<protein>
    <submittedName>
        <fullName evidence="1">Uncharacterized protein</fullName>
    </submittedName>
</protein>
<dbReference type="Proteomes" id="UP001638806">
    <property type="component" value="Unassembled WGS sequence"/>
</dbReference>
<dbReference type="EMBL" id="JBGNUJ010000003">
    <property type="protein sequence ID" value="KAL3961423.1"/>
    <property type="molecule type" value="Genomic_DNA"/>
</dbReference>